<feature type="transmembrane region" description="Helical" evidence="5">
    <location>
        <begin position="180"/>
        <end position="202"/>
    </location>
</feature>
<dbReference type="EMBL" id="JBEPLS010000032">
    <property type="protein sequence ID" value="MET3606052.1"/>
    <property type="molecule type" value="Genomic_DNA"/>
</dbReference>
<reference evidence="7 8" key="1">
    <citation type="submission" date="2019-02" db="EMBL/GenBank/DDBJ databases">
        <title>Complete Genome Sequence and Methylome Analysis of Sphaerotilus natans subsp. sulfidivorans D-507.</title>
        <authorList>
            <person name="Fomenkov A."/>
            <person name="Gridneva E."/>
            <person name="Smolyakov D."/>
            <person name="Dubinina G."/>
            <person name="Vincze T."/>
            <person name="Grabovich M."/>
            <person name="Roberts R.J."/>
        </authorList>
    </citation>
    <scope>NUCLEOTIDE SEQUENCE [LARGE SCALE GENOMIC DNA]</scope>
    <source>
        <strain evidence="7 8">D-507</strain>
    </source>
</reference>
<organism evidence="7 8">
    <name type="scientific">Sphaerotilus sulfidivorans</name>
    <dbReference type="NCBI Taxonomy" id="639200"/>
    <lineage>
        <taxon>Bacteria</taxon>
        <taxon>Pseudomonadati</taxon>
        <taxon>Pseudomonadota</taxon>
        <taxon>Betaproteobacteria</taxon>
        <taxon>Burkholderiales</taxon>
        <taxon>Sphaerotilaceae</taxon>
        <taxon>Sphaerotilus</taxon>
    </lineage>
</organism>
<feature type="transmembrane region" description="Helical" evidence="5">
    <location>
        <begin position="57"/>
        <end position="76"/>
    </location>
</feature>
<evidence type="ECO:0000313" key="8">
    <source>
        <dbReference type="Proteomes" id="UP000323522"/>
    </source>
</evidence>
<keyword evidence="2 5" id="KW-0812">Transmembrane</keyword>
<gene>
    <name evidence="7" type="primary">rrtA</name>
    <name evidence="6" type="ORF">ABIC99_003887</name>
    <name evidence="7" type="ORF">EWH46_02330</name>
</gene>
<dbReference type="GO" id="GO:0006508">
    <property type="term" value="P:proteolysis"/>
    <property type="evidence" value="ECO:0007669"/>
    <property type="project" value="UniProtKB-KW"/>
</dbReference>
<dbReference type="GO" id="GO:0016020">
    <property type="term" value="C:membrane"/>
    <property type="evidence" value="ECO:0007669"/>
    <property type="project" value="UniProtKB-SubCell"/>
</dbReference>
<name>A0A5C1PVH8_9BURK</name>
<dbReference type="RefSeq" id="WP_149502484.1">
    <property type="nucleotide sequence ID" value="NZ_CP035708.1"/>
</dbReference>
<keyword evidence="7" id="KW-0378">Hydrolase</keyword>
<evidence type="ECO:0000313" key="9">
    <source>
        <dbReference type="Proteomes" id="UP001549111"/>
    </source>
</evidence>
<comment type="subcellular location">
    <subcellularLocation>
        <location evidence="1">Membrane</location>
        <topology evidence="1">Multi-pass membrane protein</topology>
    </subcellularLocation>
</comment>
<dbReference type="InterPro" id="IPR035952">
    <property type="entry name" value="Rhomboid-like_sf"/>
</dbReference>
<keyword evidence="9" id="KW-1185">Reference proteome</keyword>
<keyword evidence="6" id="KW-0645">Protease</keyword>
<sequence>MAGGLRLSDRLWSAVGLLLVLPALLVGTGPGLARQVLTWQPALAWAEPWRCWSAAWVHFSLMHLGANLAGALLLLLLGHVARLPREAALAWALAWPLTHLALLAEPALLRYGGLSGVLHAGAAVAAVALRVQPGRLRAERGLGAALGLGLVLKVLSEQPWAVLQVQPPGWDIRIAPLAHAAGLLCGLLAAGLLLALPAALGLRSRPSSPARPPGSPAG</sequence>
<dbReference type="EC" id="3.4.21.-" evidence="7"/>
<dbReference type="GO" id="GO:0008233">
    <property type="term" value="F:peptidase activity"/>
    <property type="evidence" value="ECO:0007669"/>
    <property type="project" value="UniProtKB-KW"/>
</dbReference>
<keyword evidence="4 5" id="KW-0472">Membrane</keyword>
<protein>
    <submittedName>
        <fullName evidence="6">Rhomboid family GlyGly-CTERM serine protease</fullName>
    </submittedName>
    <submittedName>
        <fullName evidence="7">Rhombosortase</fullName>
        <ecNumber evidence="7">3.4.21.-</ecNumber>
    </submittedName>
</protein>
<evidence type="ECO:0000256" key="2">
    <source>
        <dbReference type="ARBA" id="ARBA00022692"/>
    </source>
</evidence>
<evidence type="ECO:0000256" key="5">
    <source>
        <dbReference type="SAM" id="Phobius"/>
    </source>
</evidence>
<dbReference type="AlphaFoldDB" id="A0A5C1PVH8"/>
<proteinExistence type="predicted"/>
<dbReference type="Gene3D" id="1.20.1540.10">
    <property type="entry name" value="Rhomboid-like"/>
    <property type="match status" value="1"/>
</dbReference>
<evidence type="ECO:0000256" key="3">
    <source>
        <dbReference type="ARBA" id="ARBA00022989"/>
    </source>
</evidence>
<evidence type="ECO:0000313" key="7">
    <source>
        <dbReference type="EMBL" id="QEM99722.1"/>
    </source>
</evidence>
<dbReference type="KEGG" id="snn:EWH46_02330"/>
<reference evidence="6 9" key="2">
    <citation type="submission" date="2024-06" db="EMBL/GenBank/DDBJ databases">
        <title>Genomic Encyclopedia of Type Strains, Phase IV (KMG-IV): sequencing the most valuable type-strain genomes for metagenomic binning, comparative biology and taxonomic classification.</title>
        <authorList>
            <person name="Goeker M."/>
        </authorList>
    </citation>
    <scope>NUCLEOTIDE SEQUENCE [LARGE SCALE GENOMIC DNA]</scope>
    <source>
        <strain evidence="6 9">D-501</strain>
    </source>
</reference>
<dbReference type="Proteomes" id="UP001549111">
    <property type="component" value="Unassembled WGS sequence"/>
</dbReference>
<dbReference type="SUPFAM" id="SSF144091">
    <property type="entry name" value="Rhomboid-like"/>
    <property type="match status" value="1"/>
</dbReference>
<dbReference type="InterPro" id="IPR023826">
    <property type="entry name" value="Rhom-like_SP_proteobac"/>
</dbReference>
<dbReference type="Proteomes" id="UP000323522">
    <property type="component" value="Chromosome"/>
</dbReference>
<evidence type="ECO:0000256" key="4">
    <source>
        <dbReference type="ARBA" id="ARBA00023136"/>
    </source>
</evidence>
<dbReference type="OrthoDB" id="9152313at2"/>
<keyword evidence="3 5" id="KW-1133">Transmembrane helix</keyword>
<dbReference type="EMBL" id="CP035708">
    <property type="protein sequence ID" value="QEM99722.1"/>
    <property type="molecule type" value="Genomic_DNA"/>
</dbReference>
<dbReference type="NCBIfam" id="TIGR03902">
    <property type="entry name" value="rhom_GG_sort"/>
    <property type="match status" value="1"/>
</dbReference>
<evidence type="ECO:0000256" key="1">
    <source>
        <dbReference type="ARBA" id="ARBA00004141"/>
    </source>
</evidence>
<evidence type="ECO:0000313" key="6">
    <source>
        <dbReference type="EMBL" id="MET3606052.1"/>
    </source>
</evidence>
<accession>A0A5C1PVH8</accession>